<evidence type="ECO:0000313" key="9">
    <source>
        <dbReference type="Proteomes" id="UP000694523"/>
    </source>
</evidence>
<dbReference type="GO" id="GO:0016887">
    <property type="term" value="F:ATP hydrolysis activity"/>
    <property type="evidence" value="ECO:0007669"/>
    <property type="project" value="TreeGrafter"/>
</dbReference>
<keyword evidence="9" id="KW-1185">Reference proteome</keyword>
<reference evidence="8" key="1">
    <citation type="submission" date="2025-08" db="UniProtKB">
        <authorList>
            <consortium name="Ensembl"/>
        </authorList>
    </citation>
    <scope>IDENTIFICATION</scope>
</reference>
<evidence type="ECO:0000256" key="6">
    <source>
        <dbReference type="SAM" id="MobiDB-lite"/>
    </source>
</evidence>
<keyword evidence="4 5" id="KW-0103">Bromodomain</keyword>
<organism evidence="8 9">
    <name type="scientific">Neogobius melanostomus</name>
    <name type="common">round goby</name>
    <dbReference type="NCBI Taxonomy" id="47308"/>
    <lineage>
        <taxon>Eukaryota</taxon>
        <taxon>Metazoa</taxon>
        <taxon>Chordata</taxon>
        <taxon>Craniata</taxon>
        <taxon>Vertebrata</taxon>
        <taxon>Euteleostomi</taxon>
        <taxon>Actinopterygii</taxon>
        <taxon>Neopterygii</taxon>
        <taxon>Teleostei</taxon>
        <taxon>Neoteleostei</taxon>
        <taxon>Acanthomorphata</taxon>
        <taxon>Gobiaria</taxon>
        <taxon>Gobiiformes</taxon>
        <taxon>Gobioidei</taxon>
        <taxon>Gobiidae</taxon>
        <taxon>Benthophilinae</taxon>
        <taxon>Neogobiini</taxon>
        <taxon>Neogobius</taxon>
    </lineage>
</organism>
<dbReference type="InterPro" id="IPR045199">
    <property type="entry name" value="ATAD2-like"/>
</dbReference>
<dbReference type="PROSITE" id="PS50014">
    <property type="entry name" value="BROMODOMAIN_2"/>
    <property type="match status" value="1"/>
</dbReference>
<feature type="region of interest" description="Disordered" evidence="6">
    <location>
        <begin position="261"/>
        <end position="297"/>
    </location>
</feature>
<dbReference type="PROSITE" id="PS00633">
    <property type="entry name" value="BROMODOMAIN_1"/>
    <property type="match status" value="1"/>
</dbReference>
<dbReference type="AlphaFoldDB" id="A0A8C6S986"/>
<keyword evidence="2" id="KW-0547">Nucleotide-binding</keyword>
<evidence type="ECO:0000256" key="2">
    <source>
        <dbReference type="ARBA" id="ARBA00022741"/>
    </source>
</evidence>
<dbReference type="SUPFAM" id="SSF47370">
    <property type="entry name" value="Bromodomain"/>
    <property type="match status" value="1"/>
</dbReference>
<dbReference type="GO" id="GO:0006337">
    <property type="term" value="P:nucleosome disassembly"/>
    <property type="evidence" value="ECO:0007669"/>
    <property type="project" value="TreeGrafter"/>
</dbReference>
<evidence type="ECO:0000256" key="5">
    <source>
        <dbReference type="PROSITE-ProRule" id="PRU00035"/>
    </source>
</evidence>
<reference evidence="8" key="2">
    <citation type="submission" date="2025-09" db="UniProtKB">
        <authorList>
            <consortium name="Ensembl"/>
        </authorList>
    </citation>
    <scope>IDENTIFICATION</scope>
</reference>
<dbReference type="Pfam" id="PF00439">
    <property type="entry name" value="Bromodomain"/>
    <property type="match status" value="1"/>
</dbReference>
<name>A0A8C6S986_9GOBI</name>
<dbReference type="InterPro" id="IPR036427">
    <property type="entry name" value="Bromodomain-like_sf"/>
</dbReference>
<dbReference type="GO" id="GO:0042393">
    <property type="term" value="F:histone binding"/>
    <property type="evidence" value="ECO:0007669"/>
    <property type="project" value="TreeGrafter"/>
</dbReference>
<dbReference type="InterPro" id="IPR001487">
    <property type="entry name" value="Bromodomain"/>
</dbReference>
<dbReference type="GO" id="GO:0005634">
    <property type="term" value="C:nucleus"/>
    <property type="evidence" value="ECO:0007669"/>
    <property type="project" value="TreeGrafter"/>
</dbReference>
<sequence>MKRMNPASQRGNTAATPLSATVAPLLSTELQGALERLQRLFPHALYGTKRKRDSGESDFRRPGCLENYLTSGFHDDSVMDISASSRVSAKGERRNFLHFASSAVATPTSHRPRLLLVGRPGSGHSSHVAPALLHALEMFTVHSLESAVLHGASNITPEEACTLVRARRSSPSVLYLPHLQQWWETAGGALRSSFLCLLSGIPPSCPVILLATSDTPCDLLDPEIQSLFREEYGEVFSLTAPSEAQRRNFFRDLILRQAAEAPPPTTSTLSVEVLPLAPPPPLRQPSEQERHQLEEQEEDTLRELRLFLRQVTERLTYDRRFKVFTKPVDTKKFQDYRKVVRWPMDLSTLLTNIDRNRYITVSEFVEDADLIWQNALKYNYLKSGSNIRHRASAFKDTLHAILREDLDEEFERECQDIKRRRMERGEGLYLHILIQTTDKHLRVRFEGQVLLPTQKKRRKSKWSNGVLPKPKKKLNPAVAVATLAFSSSESSTLSSLTEPLENEHATKLAAASECHTGHTLVPHWSITWCLFQGLLQCAVVKTEGVEVEPLEKLYSLLSQCIYRHRSNTNKADLIKVTRSCGTTSDTREGPQTLKLLLCFRT</sequence>
<dbReference type="GO" id="GO:0045815">
    <property type="term" value="P:transcription initiation-coupled chromatin remodeling"/>
    <property type="evidence" value="ECO:0007669"/>
    <property type="project" value="TreeGrafter"/>
</dbReference>
<dbReference type="PRINTS" id="PR00503">
    <property type="entry name" value="BROMODOMAIN"/>
</dbReference>
<dbReference type="Proteomes" id="UP000694523">
    <property type="component" value="Unplaced"/>
</dbReference>
<proteinExistence type="inferred from homology"/>
<dbReference type="GO" id="GO:0005524">
    <property type="term" value="F:ATP binding"/>
    <property type="evidence" value="ECO:0007669"/>
    <property type="project" value="UniProtKB-KW"/>
</dbReference>
<dbReference type="InterPro" id="IPR018359">
    <property type="entry name" value="Bromodomain_CS"/>
</dbReference>
<dbReference type="InterPro" id="IPR027417">
    <property type="entry name" value="P-loop_NTPase"/>
</dbReference>
<accession>A0A8C6S986</accession>
<dbReference type="SMART" id="SM00297">
    <property type="entry name" value="BROMO"/>
    <property type="match status" value="1"/>
</dbReference>
<dbReference type="GO" id="GO:0003682">
    <property type="term" value="F:chromatin binding"/>
    <property type="evidence" value="ECO:0007669"/>
    <property type="project" value="TreeGrafter"/>
</dbReference>
<evidence type="ECO:0000256" key="1">
    <source>
        <dbReference type="ARBA" id="ARBA00006914"/>
    </source>
</evidence>
<dbReference type="SUPFAM" id="SSF52540">
    <property type="entry name" value="P-loop containing nucleoside triphosphate hydrolases"/>
    <property type="match status" value="1"/>
</dbReference>
<dbReference type="Ensembl" id="ENSNMLT00000000666.1">
    <property type="protein sequence ID" value="ENSNMLP00000000560.1"/>
    <property type="gene ID" value="ENSNMLG00000000465.1"/>
</dbReference>
<evidence type="ECO:0000259" key="7">
    <source>
        <dbReference type="PROSITE" id="PS50014"/>
    </source>
</evidence>
<dbReference type="Gene3D" id="1.20.920.10">
    <property type="entry name" value="Bromodomain-like"/>
    <property type="match status" value="1"/>
</dbReference>
<feature type="compositionally biased region" description="Basic and acidic residues" evidence="6">
    <location>
        <begin position="286"/>
        <end position="297"/>
    </location>
</feature>
<dbReference type="FunFam" id="3.40.50.300:FF:000734">
    <property type="entry name" value="ATPase family, AAA domain containing 2"/>
    <property type="match status" value="1"/>
</dbReference>
<comment type="similarity">
    <text evidence="1">Belongs to the AAA ATPase family.</text>
</comment>
<feature type="domain" description="Bromo" evidence="7">
    <location>
        <begin position="324"/>
        <end position="386"/>
    </location>
</feature>
<dbReference type="PANTHER" id="PTHR23069">
    <property type="entry name" value="AAA DOMAIN-CONTAINING"/>
    <property type="match status" value="1"/>
</dbReference>
<evidence type="ECO:0000256" key="4">
    <source>
        <dbReference type="ARBA" id="ARBA00023117"/>
    </source>
</evidence>
<evidence type="ECO:0000313" key="8">
    <source>
        <dbReference type="Ensembl" id="ENSNMLP00000000560.1"/>
    </source>
</evidence>
<dbReference type="GO" id="GO:0006334">
    <property type="term" value="P:nucleosome assembly"/>
    <property type="evidence" value="ECO:0007669"/>
    <property type="project" value="TreeGrafter"/>
</dbReference>
<keyword evidence="3" id="KW-0067">ATP-binding</keyword>
<evidence type="ECO:0000256" key="3">
    <source>
        <dbReference type="ARBA" id="ARBA00022840"/>
    </source>
</evidence>
<protein>
    <recommendedName>
        <fullName evidence="7">Bromo domain-containing protein</fullName>
    </recommendedName>
</protein>
<dbReference type="PANTHER" id="PTHR23069:SF4">
    <property type="entry name" value="ATPASE FAMILY AAA DOMAIN-CONTAINING PROTEIN 2"/>
    <property type="match status" value="1"/>
</dbReference>